<feature type="region of interest" description="Disordered" evidence="3">
    <location>
        <begin position="23"/>
        <end position="45"/>
    </location>
</feature>
<feature type="domain" description="Leucine-binding protein" evidence="5">
    <location>
        <begin position="50"/>
        <end position="387"/>
    </location>
</feature>
<feature type="chain" id="PRO_5038518520" evidence="4">
    <location>
        <begin position="20"/>
        <end position="400"/>
    </location>
</feature>
<evidence type="ECO:0000256" key="4">
    <source>
        <dbReference type="SAM" id="SignalP"/>
    </source>
</evidence>
<evidence type="ECO:0000313" key="6">
    <source>
        <dbReference type="EMBL" id="MBC5771463.1"/>
    </source>
</evidence>
<dbReference type="AlphaFoldDB" id="A0A923MKN5"/>
<reference evidence="6" key="1">
    <citation type="submission" date="2020-08" db="EMBL/GenBank/DDBJ databases">
        <title>Genome public.</title>
        <authorList>
            <person name="Liu C."/>
            <person name="Sun Q."/>
        </authorList>
    </citation>
    <scope>NUCLEOTIDE SEQUENCE</scope>
    <source>
        <strain evidence="6">BX15</strain>
    </source>
</reference>
<dbReference type="Proteomes" id="UP000620327">
    <property type="component" value="Unassembled WGS sequence"/>
</dbReference>
<evidence type="ECO:0000313" key="7">
    <source>
        <dbReference type="Proteomes" id="UP000620327"/>
    </source>
</evidence>
<comment type="similarity">
    <text evidence="1">Belongs to the leucine-binding protein family.</text>
</comment>
<dbReference type="InterPro" id="IPR028081">
    <property type="entry name" value="Leu-bd"/>
</dbReference>
<accession>A0A923MKN5</accession>
<feature type="compositionally biased region" description="Low complexity" evidence="3">
    <location>
        <begin position="23"/>
        <end position="40"/>
    </location>
</feature>
<keyword evidence="2 4" id="KW-0732">Signal</keyword>
<organism evidence="6 7">
    <name type="scientific">Dysosmobacter segnis</name>
    <dbReference type="NCBI Taxonomy" id="2763042"/>
    <lineage>
        <taxon>Bacteria</taxon>
        <taxon>Bacillati</taxon>
        <taxon>Bacillota</taxon>
        <taxon>Clostridia</taxon>
        <taxon>Eubacteriales</taxon>
        <taxon>Oscillospiraceae</taxon>
        <taxon>Dysosmobacter</taxon>
    </lineage>
</organism>
<dbReference type="Gene3D" id="3.40.50.2300">
    <property type="match status" value="2"/>
</dbReference>
<dbReference type="InterPro" id="IPR051010">
    <property type="entry name" value="BCAA_transport"/>
</dbReference>
<dbReference type="SUPFAM" id="SSF53822">
    <property type="entry name" value="Periplasmic binding protein-like I"/>
    <property type="match status" value="1"/>
</dbReference>
<proteinExistence type="inferred from homology"/>
<evidence type="ECO:0000256" key="2">
    <source>
        <dbReference type="ARBA" id="ARBA00022729"/>
    </source>
</evidence>
<dbReference type="PROSITE" id="PS51257">
    <property type="entry name" value="PROKAR_LIPOPROTEIN"/>
    <property type="match status" value="1"/>
</dbReference>
<sequence>MKKKLLAFVMAATMVFSLAACGSSSSNDSSSSSDSSDSDSAQSGDEVQTFKLGSIGPLTGDNAIYGQAVVYGAQLAVDEINASDSKIKFEFKGEDDEADGEKSTNAYNKLMDWGMQVLVGPTTTGASMAVADVCNSERTFMITPSASAVDVTAGKDNVFQVCFTDPNQGISSADYIAENMPDAKIAVLYRNDDAYSQGIHDTFVKEATEKGMSVVYEGTFTNDTATDFSVQLSGAQSNGADLVFMPIYYQPASIVLAQAKAMGYAPTFFGVDGMDGILTMEGFDPSLAEGLMLLTPFSATVPETQSFVEAYTAANDGVTPNQFAADAYDGVYIVKEALEKAGCTADMSSADICEALVAQMTQISYSGLTGKDMTWNAEGQVSKAPTAYVIKGGEYVLPEA</sequence>
<keyword evidence="7" id="KW-1185">Reference proteome</keyword>
<dbReference type="Pfam" id="PF13458">
    <property type="entry name" value="Peripla_BP_6"/>
    <property type="match status" value="1"/>
</dbReference>
<dbReference type="CDD" id="cd06347">
    <property type="entry name" value="PBP1_ABC_LivK_ligand_binding-like"/>
    <property type="match status" value="1"/>
</dbReference>
<gene>
    <name evidence="6" type="ORF">H8Z83_14280</name>
</gene>
<dbReference type="EMBL" id="JACOQI010000017">
    <property type="protein sequence ID" value="MBC5771463.1"/>
    <property type="molecule type" value="Genomic_DNA"/>
</dbReference>
<name>A0A923MKN5_9FIRM</name>
<protein>
    <submittedName>
        <fullName evidence="6">ABC transporter substrate-binding protein</fullName>
    </submittedName>
</protein>
<dbReference type="RefSeq" id="WP_187015658.1">
    <property type="nucleotide sequence ID" value="NZ_JACOQI010000017.1"/>
</dbReference>
<dbReference type="PANTHER" id="PTHR30483:SF6">
    <property type="entry name" value="PERIPLASMIC BINDING PROTEIN OF ABC TRANSPORTER FOR NATURAL AMINO ACIDS"/>
    <property type="match status" value="1"/>
</dbReference>
<evidence type="ECO:0000256" key="1">
    <source>
        <dbReference type="ARBA" id="ARBA00010062"/>
    </source>
</evidence>
<dbReference type="InterPro" id="IPR028082">
    <property type="entry name" value="Peripla_BP_I"/>
</dbReference>
<dbReference type="PANTHER" id="PTHR30483">
    <property type="entry name" value="LEUCINE-SPECIFIC-BINDING PROTEIN"/>
    <property type="match status" value="1"/>
</dbReference>
<evidence type="ECO:0000259" key="5">
    <source>
        <dbReference type="Pfam" id="PF13458"/>
    </source>
</evidence>
<evidence type="ECO:0000256" key="3">
    <source>
        <dbReference type="SAM" id="MobiDB-lite"/>
    </source>
</evidence>
<comment type="caution">
    <text evidence="6">The sequence shown here is derived from an EMBL/GenBank/DDBJ whole genome shotgun (WGS) entry which is preliminary data.</text>
</comment>
<feature type="signal peptide" evidence="4">
    <location>
        <begin position="1"/>
        <end position="19"/>
    </location>
</feature>